<accession>A0A6G4W8M2</accession>
<gene>
    <name evidence="1" type="ORF">G6N73_05210</name>
</gene>
<protein>
    <submittedName>
        <fullName evidence="1">Uncharacterized protein</fullName>
    </submittedName>
</protein>
<evidence type="ECO:0000313" key="1">
    <source>
        <dbReference type="EMBL" id="NGO50583.1"/>
    </source>
</evidence>
<dbReference type="EMBL" id="JAAKZF010000003">
    <property type="protein sequence ID" value="NGO50583.1"/>
    <property type="molecule type" value="Genomic_DNA"/>
</dbReference>
<organism evidence="1 2">
    <name type="scientific">Allomesorhizobium camelthorni</name>
    <dbReference type="NCBI Taxonomy" id="475069"/>
    <lineage>
        <taxon>Bacteria</taxon>
        <taxon>Pseudomonadati</taxon>
        <taxon>Pseudomonadota</taxon>
        <taxon>Alphaproteobacteria</taxon>
        <taxon>Hyphomicrobiales</taxon>
        <taxon>Phyllobacteriaceae</taxon>
        <taxon>Allomesorhizobium</taxon>
    </lineage>
</organism>
<dbReference type="Proteomes" id="UP001642900">
    <property type="component" value="Unassembled WGS sequence"/>
</dbReference>
<sequence length="48" mass="5468">MKVRVLQMPAFVRAGVPQLFNLRRNRFPADSGGRRFPSGENRSAFFDA</sequence>
<proteinExistence type="predicted"/>
<name>A0A6G4W8M2_9HYPH</name>
<dbReference type="AlphaFoldDB" id="A0A6G4W8M2"/>
<comment type="caution">
    <text evidence="1">The sequence shown here is derived from an EMBL/GenBank/DDBJ whole genome shotgun (WGS) entry which is preliminary data.</text>
</comment>
<dbReference type="RefSeq" id="WP_165024241.1">
    <property type="nucleotide sequence ID" value="NZ_JAAKZF010000003.1"/>
</dbReference>
<keyword evidence="2" id="KW-1185">Reference proteome</keyword>
<reference evidence="1 2" key="1">
    <citation type="submission" date="2020-02" db="EMBL/GenBank/DDBJ databases">
        <title>Genome sequence of strain CCNWXJ40-4.</title>
        <authorList>
            <person name="Gao J."/>
            <person name="Sun J."/>
        </authorList>
    </citation>
    <scope>NUCLEOTIDE SEQUENCE [LARGE SCALE GENOMIC DNA]</scope>
    <source>
        <strain evidence="1 2">CCNWXJ 40-4</strain>
    </source>
</reference>
<evidence type="ECO:0000313" key="2">
    <source>
        <dbReference type="Proteomes" id="UP001642900"/>
    </source>
</evidence>